<feature type="domain" description="Terpene synthase metal-binding" evidence="1">
    <location>
        <begin position="18"/>
        <end position="57"/>
    </location>
</feature>
<reference evidence="2 3" key="1">
    <citation type="journal article" date="2020" name="Nat. Commun.">
        <title>Genome of Tripterygium wilfordii and identification of cytochrome P450 involved in triptolide biosynthesis.</title>
        <authorList>
            <person name="Tu L."/>
            <person name="Su P."/>
            <person name="Zhang Z."/>
            <person name="Gao L."/>
            <person name="Wang J."/>
            <person name="Hu T."/>
            <person name="Zhou J."/>
            <person name="Zhang Y."/>
            <person name="Zhao Y."/>
            <person name="Liu Y."/>
            <person name="Song Y."/>
            <person name="Tong Y."/>
            <person name="Lu Y."/>
            <person name="Yang J."/>
            <person name="Xu C."/>
            <person name="Jia M."/>
            <person name="Peters R.J."/>
            <person name="Huang L."/>
            <person name="Gao W."/>
        </authorList>
    </citation>
    <scope>NUCLEOTIDE SEQUENCE [LARGE SCALE GENOMIC DNA]</scope>
    <source>
        <strain evidence="3">cv. XIE 37</strain>
        <tissue evidence="2">Leaf</tissue>
    </source>
</reference>
<dbReference type="InterPro" id="IPR005630">
    <property type="entry name" value="Terpene_synthase_metal-bd"/>
</dbReference>
<dbReference type="InParanoid" id="A0A7J7CTU1"/>
<gene>
    <name evidence="2" type="ORF">HS088_TW13G00372</name>
</gene>
<name>A0A7J7CTU1_TRIWF</name>
<comment type="caution">
    <text evidence="2">The sequence shown here is derived from an EMBL/GenBank/DDBJ whole genome shotgun (WGS) entry which is preliminary data.</text>
</comment>
<dbReference type="SUPFAM" id="SSF48576">
    <property type="entry name" value="Terpenoid synthases"/>
    <property type="match status" value="1"/>
</dbReference>
<keyword evidence="3" id="KW-1185">Reference proteome</keyword>
<protein>
    <submittedName>
        <fullName evidence="2">Terpene synthase 8</fullName>
    </submittedName>
</protein>
<evidence type="ECO:0000313" key="2">
    <source>
        <dbReference type="EMBL" id="KAF5737491.1"/>
    </source>
</evidence>
<dbReference type="Proteomes" id="UP000593562">
    <property type="component" value="Unassembled WGS sequence"/>
</dbReference>
<proteinExistence type="predicted"/>
<dbReference type="Pfam" id="PF03936">
    <property type="entry name" value="Terpene_synth_C"/>
    <property type="match status" value="1"/>
</dbReference>
<dbReference type="EMBL" id="JAAARO010000013">
    <property type="protein sequence ID" value="KAF5737491.1"/>
    <property type="molecule type" value="Genomic_DNA"/>
</dbReference>
<organism evidence="2 3">
    <name type="scientific">Tripterygium wilfordii</name>
    <name type="common">Thunder God vine</name>
    <dbReference type="NCBI Taxonomy" id="458696"/>
    <lineage>
        <taxon>Eukaryota</taxon>
        <taxon>Viridiplantae</taxon>
        <taxon>Streptophyta</taxon>
        <taxon>Embryophyta</taxon>
        <taxon>Tracheophyta</taxon>
        <taxon>Spermatophyta</taxon>
        <taxon>Magnoliopsida</taxon>
        <taxon>eudicotyledons</taxon>
        <taxon>Gunneridae</taxon>
        <taxon>Pentapetalae</taxon>
        <taxon>rosids</taxon>
        <taxon>fabids</taxon>
        <taxon>Celastrales</taxon>
        <taxon>Celastraceae</taxon>
        <taxon>Tripterygium</taxon>
    </lineage>
</organism>
<evidence type="ECO:0000313" key="3">
    <source>
        <dbReference type="Proteomes" id="UP000593562"/>
    </source>
</evidence>
<dbReference type="AlphaFoldDB" id="A0A7J7CTU1"/>
<dbReference type="Gene3D" id="1.10.600.10">
    <property type="entry name" value="Farnesyl Diphosphate Synthase"/>
    <property type="match status" value="1"/>
</dbReference>
<dbReference type="GO" id="GO:0000287">
    <property type="term" value="F:magnesium ion binding"/>
    <property type="evidence" value="ECO:0007669"/>
    <property type="project" value="InterPro"/>
</dbReference>
<sequence>MSCFSIRRNMWKRINLKREEQQRGQCASSVECYRNEYGVSEEEAIKYIRQVIWNARKNINEEQIGG</sequence>
<accession>A0A7J7CTU1</accession>
<evidence type="ECO:0000259" key="1">
    <source>
        <dbReference type="Pfam" id="PF03936"/>
    </source>
</evidence>
<dbReference type="InterPro" id="IPR008949">
    <property type="entry name" value="Isoprenoid_synthase_dom_sf"/>
</dbReference>
<dbReference type="GO" id="GO:0010333">
    <property type="term" value="F:terpene synthase activity"/>
    <property type="evidence" value="ECO:0007669"/>
    <property type="project" value="InterPro"/>
</dbReference>